<dbReference type="InterPro" id="IPR018394">
    <property type="entry name" value="DNA_photolyase_1_CS_C"/>
</dbReference>
<dbReference type="STRING" id="1120920.SAMN03080599_00625"/>
<dbReference type="GO" id="GO:0003904">
    <property type="term" value="F:deoxyribodipyrimidine photo-lyase activity"/>
    <property type="evidence" value="ECO:0007669"/>
    <property type="project" value="TreeGrafter"/>
</dbReference>
<dbReference type="SUPFAM" id="SSF52425">
    <property type="entry name" value="Cryptochrome/photolyase, N-terminal domain"/>
    <property type="match status" value="1"/>
</dbReference>
<comment type="cofactor">
    <cofactor evidence="4">
        <name>FAD</name>
        <dbReference type="ChEBI" id="CHEBI:57692"/>
    </cofactor>
    <text evidence="4">Binds 1 FAD per subunit.</text>
</comment>
<evidence type="ECO:0000313" key="8">
    <source>
        <dbReference type="EMBL" id="SCZ77180.1"/>
    </source>
</evidence>
<dbReference type="Gene3D" id="1.25.40.80">
    <property type="match status" value="1"/>
</dbReference>
<keyword evidence="2 4" id="KW-0274">FAD</keyword>
<dbReference type="GO" id="GO:0006139">
    <property type="term" value="P:nucleobase-containing compound metabolic process"/>
    <property type="evidence" value="ECO:0007669"/>
    <property type="project" value="UniProtKB-ARBA"/>
</dbReference>
<dbReference type="InterPro" id="IPR006050">
    <property type="entry name" value="DNA_photolyase_N"/>
</dbReference>
<feature type="binding site" evidence="4">
    <location>
        <begin position="281"/>
        <end position="285"/>
    </location>
    <ligand>
        <name>FAD</name>
        <dbReference type="ChEBI" id="CHEBI:57692"/>
    </ligand>
</feature>
<protein>
    <submittedName>
        <fullName evidence="8">Deoxyribodipyrimidine photo-lyase</fullName>
    </submittedName>
</protein>
<feature type="domain" description="Photolyase/cryptochrome alpha/beta" evidence="7">
    <location>
        <begin position="31"/>
        <end position="164"/>
    </location>
</feature>
<dbReference type="InterPro" id="IPR014729">
    <property type="entry name" value="Rossmann-like_a/b/a_fold"/>
</dbReference>
<dbReference type="PROSITE" id="PS51645">
    <property type="entry name" value="PHR_CRY_ALPHA_BETA"/>
    <property type="match status" value="1"/>
</dbReference>
<dbReference type="GO" id="GO:0071949">
    <property type="term" value="F:FAD binding"/>
    <property type="evidence" value="ECO:0007669"/>
    <property type="project" value="TreeGrafter"/>
</dbReference>
<dbReference type="PROSITE" id="PS00394">
    <property type="entry name" value="DNA_PHOTOLYASES_1_1"/>
    <property type="match status" value="1"/>
</dbReference>
<feature type="site" description="Electron transfer via tryptophanyl radical" evidence="5">
    <location>
        <position position="345"/>
    </location>
</feature>
<dbReference type="PANTHER" id="PTHR11455">
    <property type="entry name" value="CRYPTOCHROME"/>
    <property type="match status" value="1"/>
</dbReference>
<evidence type="ECO:0000256" key="6">
    <source>
        <dbReference type="RuleBase" id="RU004182"/>
    </source>
</evidence>
<sequence>MPVILMPGNWKGGRPAPRQGVFCRWFRYTALKGLLLVYRDLRLEDQTALNEALREADELAVLWIYDEKAEGIPWDQRVRSHGLRARLTAFKHFNGRLKTIGHQATLLTGDYTETLIALKSEIYDFDKLYYNRFYDRVGNAMTLAAEVLAEKYGVGVSVSEDIMLFEPTRILKKDGTPYQMFTPYYRQWLERFRSAAPMGMTSLPEIQARSVAVKGLDLTVFNSVADRDKDRDKDRDMAVVVMPHPALDGGYEAMAAQWKAFLESPLSRFSEDRDYPAKQATSGMSVYLNSGMLSPRQFVSELVKVADHEAVLRQYVWREFYLQLLHHQPHVLDGAMRPEYAGVRWEENPAYFEAWCEGKTGVPIVDAAMRCLKSEGRMHNRLRMIAASYLVKDLHVNWQLGERYFCEMLVDYEPALNNGGWQWSASTGTDAQPYFRVFNPWQQSLRYDAEAAFMKKWLPEVEKASAELFHKPGGLIAYGYPQVIVDHAAAVRMTKALYQEARQAYARQDGEN</sequence>
<dbReference type="GO" id="GO:0032922">
    <property type="term" value="P:circadian regulation of gene expression"/>
    <property type="evidence" value="ECO:0007669"/>
    <property type="project" value="TreeGrafter"/>
</dbReference>
<evidence type="ECO:0000256" key="5">
    <source>
        <dbReference type="PIRSR" id="PIRSR602081-2"/>
    </source>
</evidence>
<gene>
    <name evidence="8" type="ORF">SAMN03080599_00625</name>
</gene>
<evidence type="ECO:0000256" key="2">
    <source>
        <dbReference type="ARBA" id="ARBA00022827"/>
    </source>
</evidence>
<proteinExistence type="inferred from homology"/>
<dbReference type="GO" id="GO:0003677">
    <property type="term" value="F:DNA binding"/>
    <property type="evidence" value="ECO:0007669"/>
    <property type="project" value="TreeGrafter"/>
</dbReference>
<organism evidence="8 9">
    <name type="scientific">Acidaminobacter hydrogenoformans DSM 2784</name>
    <dbReference type="NCBI Taxonomy" id="1120920"/>
    <lineage>
        <taxon>Bacteria</taxon>
        <taxon>Bacillati</taxon>
        <taxon>Bacillota</taxon>
        <taxon>Clostridia</taxon>
        <taxon>Peptostreptococcales</taxon>
        <taxon>Acidaminobacteraceae</taxon>
        <taxon>Acidaminobacter</taxon>
    </lineage>
</organism>
<accession>A0A1G5RTZ0</accession>
<dbReference type="GO" id="GO:0005737">
    <property type="term" value="C:cytoplasm"/>
    <property type="evidence" value="ECO:0007669"/>
    <property type="project" value="TreeGrafter"/>
</dbReference>
<evidence type="ECO:0000256" key="1">
    <source>
        <dbReference type="ARBA" id="ARBA00022630"/>
    </source>
</evidence>
<evidence type="ECO:0000259" key="7">
    <source>
        <dbReference type="PROSITE" id="PS51645"/>
    </source>
</evidence>
<dbReference type="Gene3D" id="3.40.50.620">
    <property type="entry name" value="HUPs"/>
    <property type="match status" value="1"/>
</dbReference>
<dbReference type="SUPFAM" id="SSF48173">
    <property type="entry name" value="Cryptochrome/photolyase FAD-binding domain"/>
    <property type="match status" value="1"/>
</dbReference>
<feature type="site" description="Electron transfer via tryptophanyl radical" evidence="5">
    <location>
        <position position="398"/>
    </location>
</feature>
<dbReference type="AlphaFoldDB" id="A0A1G5RTZ0"/>
<name>A0A1G5RTZ0_9FIRM</name>
<keyword evidence="9" id="KW-1185">Reference proteome</keyword>
<evidence type="ECO:0000313" key="9">
    <source>
        <dbReference type="Proteomes" id="UP000199208"/>
    </source>
</evidence>
<dbReference type="InterPro" id="IPR005101">
    <property type="entry name" value="Cryptochr/Photolyase_FAD-bd"/>
</dbReference>
<dbReference type="Pfam" id="PF00875">
    <property type="entry name" value="DNA_photolyase"/>
    <property type="match status" value="1"/>
</dbReference>
<evidence type="ECO:0000256" key="4">
    <source>
        <dbReference type="PIRSR" id="PIRSR602081-1"/>
    </source>
</evidence>
<dbReference type="PANTHER" id="PTHR11455:SF18">
    <property type="entry name" value="SI:CH1073-390K14.1"/>
    <property type="match status" value="1"/>
</dbReference>
<keyword evidence="8" id="KW-0456">Lyase</keyword>
<dbReference type="PRINTS" id="PR00147">
    <property type="entry name" value="DNAPHOTLYASE"/>
</dbReference>
<dbReference type="EMBL" id="FMWL01000002">
    <property type="protein sequence ID" value="SCZ77180.1"/>
    <property type="molecule type" value="Genomic_DNA"/>
</dbReference>
<dbReference type="Gene3D" id="1.10.579.10">
    <property type="entry name" value="DNA Cyclobutane Dipyrimidine Photolyase, subunit A, domain 3"/>
    <property type="match status" value="1"/>
</dbReference>
<feature type="binding site" evidence="4">
    <location>
        <begin position="314"/>
        <end position="321"/>
    </location>
    <ligand>
        <name>FAD</name>
        <dbReference type="ChEBI" id="CHEBI:57692"/>
    </ligand>
</feature>
<dbReference type="GO" id="GO:0006950">
    <property type="term" value="P:response to stress"/>
    <property type="evidence" value="ECO:0007669"/>
    <property type="project" value="UniProtKB-ARBA"/>
</dbReference>
<feature type="site" description="Electron transfer via tryptophanyl radical" evidence="5">
    <location>
        <position position="421"/>
    </location>
</feature>
<dbReference type="Proteomes" id="UP000199208">
    <property type="component" value="Unassembled WGS sequence"/>
</dbReference>
<dbReference type="InterPro" id="IPR002081">
    <property type="entry name" value="Cryptochrome/DNA_photolyase_1"/>
</dbReference>
<dbReference type="Pfam" id="PF03441">
    <property type="entry name" value="FAD_binding_7"/>
    <property type="match status" value="1"/>
</dbReference>
<keyword evidence="1 4" id="KW-0285">Flavoprotein</keyword>
<reference evidence="8 9" key="1">
    <citation type="submission" date="2016-10" db="EMBL/GenBank/DDBJ databases">
        <authorList>
            <person name="de Groot N.N."/>
        </authorList>
    </citation>
    <scope>NUCLEOTIDE SEQUENCE [LARGE SCALE GENOMIC DNA]</scope>
    <source>
        <strain evidence="8 9">DSM 2784</strain>
    </source>
</reference>
<evidence type="ECO:0000256" key="3">
    <source>
        <dbReference type="ARBA" id="ARBA00022991"/>
    </source>
</evidence>
<dbReference type="InterPro" id="IPR036134">
    <property type="entry name" value="Crypto/Photolyase_FAD-like_sf"/>
</dbReference>
<dbReference type="InterPro" id="IPR036155">
    <property type="entry name" value="Crypto/Photolyase_N_sf"/>
</dbReference>
<dbReference type="GO" id="GO:0043153">
    <property type="term" value="P:entrainment of circadian clock by photoperiod"/>
    <property type="evidence" value="ECO:0007669"/>
    <property type="project" value="TreeGrafter"/>
</dbReference>
<comment type="similarity">
    <text evidence="6">Belongs to the DNA photolyase family.</text>
</comment>
<keyword evidence="3 6" id="KW-0157">Chromophore</keyword>